<evidence type="ECO:0000313" key="2">
    <source>
        <dbReference type="EMBL" id="SDL44569.1"/>
    </source>
</evidence>
<dbReference type="GO" id="GO:0008641">
    <property type="term" value="F:ubiquitin-like modifier activating enzyme activity"/>
    <property type="evidence" value="ECO:0007669"/>
    <property type="project" value="InterPro"/>
</dbReference>
<keyword evidence="3" id="KW-1185">Reference proteome</keyword>
<dbReference type="InterPro" id="IPR035985">
    <property type="entry name" value="Ubiquitin-activating_enz"/>
</dbReference>
<keyword evidence="1" id="KW-0812">Transmembrane</keyword>
<feature type="transmembrane region" description="Helical" evidence="1">
    <location>
        <begin position="594"/>
        <end position="612"/>
    </location>
</feature>
<gene>
    <name evidence="2" type="ORF">SAMN05428953_13733</name>
</gene>
<dbReference type="Proteomes" id="UP000198894">
    <property type="component" value="Unassembled WGS sequence"/>
</dbReference>
<accession>A0A1G9K4E3</accession>
<dbReference type="RefSeq" id="WP_091600497.1">
    <property type="nucleotide sequence ID" value="NZ_FNEE01000037.1"/>
</dbReference>
<feature type="transmembrane region" description="Helical" evidence="1">
    <location>
        <begin position="442"/>
        <end position="464"/>
    </location>
</feature>
<dbReference type="Gene3D" id="3.40.50.720">
    <property type="entry name" value="NAD(P)-binding Rossmann-like Domain"/>
    <property type="match status" value="1"/>
</dbReference>
<feature type="transmembrane region" description="Helical" evidence="1">
    <location>
        <begin position="470"/>
        <end position="487"/>
    </location>
</feature>
<organism evidence="2 3">
    <name type="scientific">Mesorhizobium muleiense</name>
    <dbReference type="NCBI Taxonomy" id="1004279"/>
    <lineage>
        <taxon>Bacteria</taxon>
        <taxon>Pseudomonadati</taxon>
        <taxon>Pseudomonadota</taxon>
        <taxon>Alphaproteobacteria</taxon>
        <taxon>Hyphomicrobiales</taxon>
        <taxon>Phyllobacteriaceae</taxon>
        <taxon>Mesorhizobium</taxon>
    </lineage>
</organism>
<proteinExistence type="predicted"/>
<evidence type="ECO:0000313" key="3">
    <source>
        <dbReference type="Proteomes" id="UP000198894"/>
    </source>
</evidence>
<dbReference type="SUPFAM" id="SSF102712">
    <property type="entry name" value="JAB1/MPN domain"/>
    <property type="match status" value="1"/>
</dbReference>
<dbReference type="AlphaFoldDB" id="A0A1G9K4E3"/>
<name>A0A1G9K4E3_9HYPH</name>
<protein>
    <submittedName>
        <fullName evidence="2">Integrative and conjugative element protein, VC0181 family</fullName>
    </submittedName>
</protein>
<dbReference type="SUPFAM" id="SSF69572">
    <property type="entry name" value="Activating enzymes of the ubiquitin-like proteins"/>
    <property type="match status" value="1"/>
</dbReference>
<dbReference type="EMBL" id="FNEE01000037">
    <property type="protein sequence ID" value="SDL44569.1"/>
    <property type="molecule type" value="Genomic_DNA"/>
</dbReference>
<sequence>MIEITAPQKRASLFEGPNARAAVAMEQLGRTTPALLRAVSAAPSYPPFSLVGCGSVGSKTALHLARAGAQILAVSDSNELRPHNMARHALVRPPLPWPKAFELSDELALLGQKPEAHLIDVVRGLKRADNRLLISPPGTGTLLNTTASSLVRDALSMVSPAELPARMAEIALFGRGRGGFVFHKGSNRNPSLADLQAVLSATVTPYERTLLFDPEFGLTQIQIGEGCGSMTMPMTDARLSAMTAMATEELMRLAGANADGGELVVGVAEPDSPSTSWRRLSVSKFLEIPVEGSEWTLRLSSHVAGMIREETARFPNVETGGLLIGSCSSLMKTVTVVDLIEAPEDSVRTPTLFVLGTKGMKNRIDARFEESGRSLLDVGTWHSHLAEQGPSPTDRKTAKQVAVERAPPAILSHCHSSHVPCHHASGRAMNDYLDAYSIKARLAPAALAIAPVIVLIVLAFNWVQPSLPEAIIGLAVMVLFFAASNVARRLGKRKERQLFATTGGRPENRELNHLDKTLDERTKDRYRKFLAKQLEQPAPTRDMEVEDPDEAAAFYVQCYNWLRENTRDTEKFRILFNENIAYGYYRNLLALKPYGIVLNLLTIAAAAAIIYYKPDFACCRG</sequence>
<keyword evidence="1" id="KW-1133">Transmembrane helix</keyword>
<keyword evidence="1" id="KW-0472">Membrane</keyword>
<evidence type="ECO:0000256" key="1">
    <source>
        <dbReference type="SAM" id="Phobius"/>
    </source>
</evidence>
<dbReference type="Gene3D" id="3.40.140.10">
    <property type="entry name" value="Cytidine Deaminase, domain 2"/>
    <property type="match status" value="1"/>
</dbReference>
<reference evidence="3" key="1">
    <citation type="submission" date="2016-10" db="EMBL/GenBank/DDBJ databases">
        <authorList>
            <person name="Varghese N."/>
            <person name="Submissions S."/>
        </authorList>
    </citation>
    <scope>NUCLEOTIDE SEQUENCE [LARGE SCALE GENOMIC DNA]</scope>
    <source>
        <strain evidence="3">CGMCC 1.11022</strain>
    </source>
</reference>